<feature type="region of interest" description="Disordered" evidence="1">
    <location>
        <begin position="163"/>
        <end position="192"/>
    </location>
</feature>
<reference evidence="2 3" key="1">
    <citation type="submission" date="2020-10" db="EMBL/GenBank/DDBJ databases">
        <title>The Coptis chinensis genome and diversification of protoberbering-type alkaloids.</title>
        <authorList>
            <person name="Wang B."/>
            <person name="Shu S."/>
            <person name="Song C."/>
            <person name="Liu Y."/>
        </authorList>
    </citation>
    <scope>NUCLEOTIDE SEQUENCE [LARGE SCALE GENOMIC DNA]</scope>
    <source>
        <strain evidence="2">HL-2020</strain>
        <tissue evidence="2">Leaf</tissue>
    </source>
</reference>
<organism evidence="2 3">
    <name type="scientific">Coptis chinensis</name>
    <dbReference type="NCBI Taxonomy" id="261450"/>
    <lineage>
        <taxon>Eukaryota</taxon>
        <taxon>Viridiplantae</taxon>
        <taxon>Streptophyta</taxon>
        <taxon>Embryophyta</taxon>
        <taxon>Tracheophyta</taxon>
        <taxon>Spermatophyta</taxon>
        <taxon>Magnoliopsida</taxon>
        <taxon>Ranunculales</taxon>
        <taxon>Ranunculaceae</taxon>
        <taxon>Coptidoideae</taxon>
        <taxon>Coptis</taxon>
    </lineage>
</organism>
<proteinExistence type="predicted"/>
<evidence type="ECO:0000256" key="1">
    <source>
        <dbReference type="SAM" id="MobiDB-lite"/>
    </source>
</evidence>
<protein>
    <submittedName>
        <fullName evidence="2">Uncharacterized protein</fullName>
    </submittedName>
</protein>
<gene>
    <name evidence="2" type="ORF">IFM89_034359</name>
</gene>
<name>A0A835H7G3_9MAGN</name>
<dbReference type="Proteomes" id="UP000631114">
    <property type="component" value="Unassembled WGS sequence"/>
</dbReference>
<feature type="region of interest" description="Disordered" evidence="1">
    <location>
        <begin position="259"/>
        <end position="289"/>
    </location>
</feature>
<keyword evidence="3" id="KW-1185">Reference proteome</keyword>
<feature type="region of interest" description="Disordered" evidence="1">
    <location>
        <begin position="103"/>
        <end position="122"/>
    </location>
</feature>
<evidence type="ECO:0000313" key="2">
    <source>
        <dbReference type="EMBL" id="KAF9594676.1"/>
    </source>
</evidence>
<accession>A0A835H7G3</accession>
<sequence length="289" mass="32055">MCGSAVGTKYPDTIRLRMGRGIVAEVIVEYMWLPAICRICNKLGHKELKCPNKEINARDVDDVAVEQNITIEGSGAETVEAVAERSGAGPVVAEATKRATRNETTLPTRNHAMEPDATPMRATSDSLMVQTLTTGSQRRVQGVTRIQAQGVHTRFLSPRQEEIIEQQQGEQSAAPSNPRNRNSSNANAMEDRVWGNNERVSESMTIKCLEERNQFVALGDSNDKLEDDISEKEDDLFSDHEIDEMLRTNTLQPRVVSGVEAGVTSSESSAQQRSTKSKTRAQRRRARMK</sequence>
<feature type="compositionally biased region" description="Basic residues" evidence="1">
    <location>
        <begin position="275"/>
        <end position="289"/>
    </location>
</feature>
<evidence type="ECO:0000313" key="3">
    <source>
        <dbReference type="Proteomes" id="UP000631114"/>
    </source>
</evidence>
<dbReference type="AlphaFoldDB" id="A0A835H7G3"/>
<feature type="compositionally biased region" description="Low complexity" evidence="1">
    <location>
        <begin position="165"/>
        <end position="188"/>
    </location>
</feature>
<dbReference type="OrthoDB" id="1112773at2759"/>
<dbReference type="EMBL" id="JADFTS010000008">
    <property type="protein sequence ID" value="KAF9594676.1"/>
    <property type="molecule type" value="Genomic_DNA"/>
</dbReference>
<comment type="caution">
    <text evidence="2">The sequence shown here is derived from an EMBL/GenBank/DDBJ whole genome shotgun (WGS) entry which is preliminary data.</text>
</comment>
<feature type="compositionally biased region" description="Polar residues" evidence="1">
    <location>
        <begin position="263"/>
        <end position="274"/>
    </location>
</feature>